<evidence type="ECO:0008006" key="5">
    <source>
        <dbReference type="Google" id="ProtNLM"/>
    </source>
</evidence>
<reference evidence="3" key="1">
    <citation type="submission" date="2022-06" db="EMBL/GenBank/DDBJ databases">
        <title>Complete genome sequence of soil microorganisms Streptomyces sp. Qhu-M197 isolated from Alpine meadows habitats on the Tibetan Plateau.</title>
        <authorList>
            <person name="Zhang B."/>
            <person name="Xiang X."/>
            <person name="Fan J."/>
        </authorList>
    </citation>
    <scope>NUCLEOTIDE SEQUENCE</scope>
    <source>
        <strain evidence="3">Qhu-M197</strain>
    </source>
</reference>
<evidence type="ECO:0000313" key="4">
    <source>
        <dbReference type="Proteomes" id="UP001056374"/>
    </source>
</evidence>
<dbReference type="EMBL" id="CP099468">
    <property type="protein sequence ID" value="USQ82648.1"/>
    <property type="molecule type" value="Genomic_DNA"/>
</dbReference>
<proteinExistence type="predicted"/>
<feature type="compositionally biased region" description="Low complexity" evidence="1">
    <location>
        <begin position="120"/>
        <end position="131"/>
    </location>
</feature>
<accession>A0ABY4Z0R7</accession>
<dbReference type="Proteomes" id="UP001056374">
    <property type="component" value="Chromosome"/>
</dbReference>
<feature type="transmembrane region" description="Helical" evidence="2">
    <location>
        <begin position="83"/>
        <end position="100"/>
    </location>
</feature>
<gene>
    <name evidence="3" type="ORF">NFX46_02000</name>
</gene>
<evidence type="ECO:0000256" key="1">
    <source>
        <dbReference type="SAM" id="MobiDB-lite"/>
    </source>
</evidence>
<organism evidence="3 4">
    <name type="scientific">Streptomyces phaeoluteigriseus</name>
    <dbReference type="NCBI Taxonomy" id="114686"/>
    <lineage>
        <taxon>Bacteria</taxon>
        <taxon>Bacillati</taxon>
        <taxon>Actinomycetota</taxon>
        <taxon>Actinomycetes</taxon>
        <taxon>Kitasatosporales</taxon>
        <taxon>Streptomycetaceae</taxon>
        <taxon>Streptomyces</taxon>
        <taxon>Streptomyces aurantiacus group</taxon>
    </lineage>
</organism>
<protein>
    <recommendedName>
        <fullName evidence="5">DUF2637 domain-containing protein</fullName>
    </recommendedName>
</protein>
<keyword evidence="2" id="KW-1133">Transmembrane helix</keyword>
<sequence>MKRDPLLWAALAAVLIVLASAEYRLAVACGFGQYVAAGVPAALDVYALAALRARRDVAAVVAVLIAVNAASHLVEVGLLPVDVPLVVAVSAVAPLVLWRVHRLGEVQERGLPEKTPLRTEPSAEPSSAPAELAEPITVEREPAAVSGIPDTAPTGPILGPWTPLAELATGTGGTALGLRLPEGYAPVPTLGGTEAEPAPEPVPPTVPPTGTSAADIVSEDTGNTTFEARVALVRTWLYSEPELTGTEIGTRLGVSDGYGRRLLRTARDNK</sequence>
<feature type="transmembrane region" description="Helical" evidence="2">
    <location>
        <begin position="31"/>
        <end position="51"/>
    </location>
</feature>
<feature type="region of interest" description="Disordered" evidence="1">
    <location>
        <begin position="111"/>
        <end position="131"/>
    </location>
</feature>
<keyword evidence="4" id="KW-1185">Reference proteome</keyword>
<evidence type="ECO:0000313" key="3">
    <source>
        <dbReference type="EMBL" id="USQ82648.1"/>
    </source>
</evidence>
<keyword evidence="2" id="KW-0472">Membrane</keyword>
<name>A0ABY4Z0R7_9ACTN</name>
<keyword evidence="2" id="KW-0812">Transmembrane</keyword>
<feature type="transmembrane region" description="Helical" evidence="2">
    <location>
        <begin position="58"/>
        <end position="77"/>
    </location>
</feature>
<dbReference type="RefSeq" id="WP_252545307.1">
    <property type="nucleotide sequence ID" value="NZ_CP099468.1"/>
</dbReference>
<evidence type="ECO:0000256" key="2">
    <source>
        <dbReference type="SAM" id="Phobius"/>
    </source>
</evidence>